<organism evidence="14">
    <name type="scientific">marine sediment metagenome</name>
    <dbReference type="NCBI Taxonomy" id="412755"/>
    <lineage>
        <taxon>unclassified sequences</taxon>
        <taxon>metagenomes</taxon>
        <taxon>ecological metagenomes</taxon>
    </lineage>
</organism>
<keyword evidence="9" id="KW-0133">Cell shape</keyword>
<dbReference type="PANTHER" id="PTHR23132:SF23">
    <property type="entry name" value="D-ALANINE--D-ALANINE LIGASE B"/>
    <property type="match status" value="1"/>
</dbReference>
<dbReference type="Gene3D" id="3.30.1490.20">
    <property type="entry name" value="ATP-grasp fold, A domain"/>
    <property type="match status" value="1"/>
</dbReference>
<dbReference type="PROSITE" id="PS00844">
    <property type="entry name" value="DALA_DALA_LIGASE_2"/>
    <property type="match status" value="1"/>
</dbReference>
<keyword evidence="11" id="KW-0464">Manganese</keyword>
<dbReference type="InterPro" id="IPR005905">
    <property type="entry name" value="D_ala_D_ala"/>
</dbReference>
<evidence type="ECO:0000256" key="4">
    <source>
        <dbReference type="ARBA" id="ARBA00022598"/>
    </source>
</evidence>
<dbReference type="EMBL" id="LAZR01003149">
    <property type="protein sequence ID" value="KKN21415.1"/>
    <property type="molecule type" value="Genomic_DNA"/>
</dbReference>
<dbReference type="InterPro" id="IPR016185">
    <property type="entry name" value="PreATP-grasp_dom_sf"/>
</dbReference>
<accession>A0A0F9NPJ9</accession>
<dbReference type="HAMAP" id="MF_00047">
    <property type="entry name" value="Dala_Dala_lig"/>
    <property type="match status" value="1"/>
</dbReference>
<dbReference type="NCBIfam" id="TIGR01205">
    <property type="entry name" value="D_ala_D_alaTIGR"/>
    <property type="match status" value="1"/>
</dbReference>
<keyword evidence="12" id="KW-0961">Cell wall biogenesis/degradation</keyword>
<dbReference type="FunFam" id="3.30.470.20:FF:000008">
    <property type="entry name" value="D-alanine--D-alanine ligase"/>
    <property type="match status" value="1"/>
</dbReference>
<dbReference type="PANTHER" id="PTHR23132">
    <property type="entry name" value="D-ALANINE--D-ALANINE LIGASE"/>
    <property type="match status" value="1"/>
</dbReference>
<evidence type="ECO:0000256" key="9">
    <source>
        <dbReference type="ARBA" id="ARBA00022960"/>
    </source>
</evidence>
<evidence type="ECO:0000256" key="8">
    <source>
        <dbReference type="ARBA" id="ARBA00022842"/>
    </source>
</evidence>
<dbReference type="Pfam" id="PF07478">
    <property type="entry name" value="Dala_Dala_lig_C"/>
    <property type="match status" value="1"/>
</dbReference>
<evidence type="ECO:0000256" key="2">
    <source>
        <dbReference type="ARBA" id="ARBA00010871"/>
    </source>
</evidence>
<dbReference type="GO" id="GO:0046872">
    <property type="term" value="F:metal ion binding"/>
    <property type="evidence" value="ECO:0007669"/>
    <property type="project" value="UniProtKB-KW"/>
</dbReference>
<dbReference type="GO" id="GO:0005737">
    <property type="term" value="C:cytoplasm"/>
    <property type="evidence" value="ECO:0007669"/>
    <property type="project" value="UniProtKB-SubCell"/>
</dbReference>
<evidence type="ECO:0000256" key="10">
    <source>
        <dbReference type="ARBA" id="ARBA00022984"/>
    </source>
</evidence>
<gene>
    <name evidence="14" type="ORF">LCGC14_0925560</name>
</gene>
<dbReference type="Gene3D" id="3.40.50.20">
    <property type="match status" value="1"/>
</dbReference>
<dbReference type="InterPro" id="IPR013815">
    <property type="entry name" value="ATP_grasp_subdomain_1"/>
</dbReference>
<comment type="similarity">
    <text evidence="2">Belongs to the D-alanine--D-alanine ligase family.</text>
</comment>
<keyword evidence="7" id="KW-0067">ATP-binding</keyword>
<protein>
    <recommendedName>
        <fullName evidence="13">ATP-grasp domain-containing protein</fullName>
    </recommendedName>
</protein>
<dbReference type="SUPFAM" id="SSF52440">
    <property type="entry name" value="PreATP-grasp domain"/>
    <property type="match status" value="1"/>
</dbReference>
<dbReference type="Pfam" id="PF01820">
    <property type="entry name" value="Dala_Dala_lig_N"/>
    <property type="match status" value="1"/>
</dbReference>
<sequence length="312" mass="33555">MANTHNGMPKVALLYGGSSKEREVSRRSAQEVHRALTTLNYLATKIAVDNDLASNLKKIKPDVAFIALHGGSGEDGTLQALLDVLEIPYTGSGVLASALAMHKTMAKRLFIANNISTPAFITARKGAHEDLAARIKSSIGFPVVIKPPSQGSTIGLSIVHKESDLRAALRLGFELEPELLIEKFTEGVEITVAVLGNEQPKALPTLEIETKTGFYDYETKYTAGLSNHIIPARIDTEQKRQAKKAAVGAYKVLGCRGFARADFICPKGKEPLILEVNTIPGLTKLSLFPDAANAAGIGFNELVNKLIELALE</sequence>
<dbReference type="InterPro" id="IPR011095">
    <property type="entry name" value="Dala_Dala_lig_C"/>
</dbReference>
<evidence type="ECO:0000256" key="11">
    <source>
        <dbReference type="ARBA" id="ARBA00023211"/>
    </source>
</evidence>
<keyword evidence="5" id="KW-0479">Metal-binding</keyword>
<dbReference type="SUPFAM" id="SSF56059">
    <property type="entry name" value="Glutathione synthetase ATP-binding domain-like"/>
    <property type="match status" value="1"/>
</dbReference>
<name>A0A0F9NPJ9_9ZZZZ</name>
<evidence type="ECO:0000256" key="6">
    <source>
        <dbReference type="ARBA" id="ARBA00022741"/>
    </source>
</evidence>
<dbReference type="GO" id="GO:0005524">
    <property type="term" value="F:ATP binding"/>
    <property type="evidence" value="ECO:0007669"/>
    <property type="project" value="UniProtKB-KW"/>
</dbReference>
<keyword evidence="3" id="KW-0963">Cytoplasm</keyword>
<proteinExistence type="inferred from homology"/>
<evidence type="ECO:0000313" key="14">
    <source>
        <dbReference type="EMBL" id="KKN21415.1"/>
    </source>
</evidence>
<keyword evidence="10" id="KW-0573">Peptidoglycan synthesis</keyword>
<dbReference type="GO" id="GO:0009252">
    <property type="term" value="P:peptidoglycan biosynthetic process"/>
    <property type="evidence" value="ECO:0007669"/>
    <property type="project" value="UniProtKB-KW"/>
</dbReference>
<evidence type="ECO:0000256" key="1">
    <source>
        <dbReference type="ARBA" id="ARBA00004496"/>
    </source>
</evidence>
<dbReference type="InterPro" id="IPR000291">
    <property type="entry name" value="D-Ala_lig_Van_CS"/>
</dbReference>
<evidence type="ECO:0000259" key="13">
    <source>
        <dbReference type="PROSITE" id="PS50975"/>
    </source>
</evidence>
<dbReference type="InterPro" id="IPR011127">
    <property type="entry name" value="Dala_Dala_lig_N"/>
</dbReference>
<dbReference type="PROSITE" id="PS00843">
    <property type="entry name" value="DALA_DALA_LIGASE_1"/>
    <property type="match status" value="1"/>
</dbReference>
<feature type="domain" description="ATP-grasp" evidence="13">
    <location>
        <begin position="107"/>
        <end position="308"/>
    </location>
</feature>
<comment type="caution">
    <text evidence="14">The sequence shown here is derived from an EMBL/GenBank/DDBJ whole genome shotgun (WGS) entry which is preliminary data.</text>
</comment>
<dbReference type="GO" id="GO:0008360">
    <property type="term" value="P:regulation of cell shape"/>
    <property type="evidence" value="ECO:0007669"/>
    <property type="project" value="UniProtKB-KW"/>
</dbReference>
<keyword evidence="4" id="KW-0436">Ligase</keyword>
<keyword evidence="6" id="KW-0547">Nucleotide-binding</keyword>
<comment type="subcellular location">
    <subcellularLocation>
        <location evidence="1">Cytoplasm</location>
    </subcellularLocation>
</comment>
<evidence type="ECO:0000256" key="7">
    <source>
        <dbReference type="ARBA" id="ARBA00022840"/>
    </source>
</evidence>
<dbReference type="PROSITE" id="PS50975">
    <property type="entry name" value="ATP_GRASP"/>
    <property type="match status" value="1"/>
</dbReference>
<dbReference type="NCBIfam" id="NF002378">
    <property type="entry name" value="PRK01372.1"/>
    <property type="match status" value="1"/>
</dbReference>
<dbReference type="AlphaFoldDB" id="A0A0F9NPJ9"/>
<evidence type="ECO:0000256" key="3">
    <source>
        <dbReference type="ARBA" id="ARBA00022490"/>
    </source>
</evidence>
<reference evidence="14" key="1">
    <citation type="journal article" date="2015" name="Nature">
        <title>Complex archaea that bridge the gap between prokaryotes and eukaryotes.</title>
        <authorList>
            <person name="Spang A."/>
            <person name="Saw J.H."/>
            <person name="Jorgensen S.L."/>
            <person name="Zaremba-Niedzwiedzka K."/>
            <person name="Martijn J."/>
            <person name="Lind A.E."/>
            <person name="van Eijk R."/>
            <person name="Schleper C."/>
            <person name="Guy L."/>
            <person name="Ettema T.J."/>
        </authorList>
    </citation>
    <scope>NUCLEOTIDE SEQUENCE</scope>
</reference>
<dbReference type="GO" id="GO:0071555">
    <property type="term" value="P:cell wall organization"/>
    <property type="evidence" value="ECO:0007669"/>
    <property type="project" value="UniProtKB-KW"/>
</dbReference>
<dbReference type="PIRSF" id="PIRSF039102">
    <property type="entry name" value="Ddl/VanB"/>
    <property type="match status" value="1"/>
</dbReference>
<evidence type="ECO:0000256" key="5">
    <source>
        <dbReference type="ARBA" id="ARBA00022723"/>
    </source>
</evidence>
<keyword evidence="8" id="KW-0460">Magnesium</keyword>
<evidence type="ECO:0000256" key="12">
    <source>
        <dbReference type="ARBA" id="ARBA00023316"/>
    </source>
</evidence>
<dbReference type="GO" id="GO:0008716">
    <property type="term" value="F:D-alanine-D-alanine ligase activity"/>
    <property type="evidence" value="ECO:0007669"/>
    <property type="project" value="InterPro"/>
</dbReference>
<dbReference type="InterPro" id="IPR011761">
    <property type="entry name" value="ATP-grasp"/>
</dbReference>
<dbReference type="Gene3D" id="3.30.470.20">
    <property type="entry name" value="ATP-grasp fold, B domain"/>
    <property type="match status" value="1"/>
</dbReference>